<dbReference type="Proteomes" id="UP000240259">
    <property type="component" value="Unassembled WGS sequence"/>
</dbReference>
<evidence type="ECO:0000313" key="3">
    <source>
        <dbReference type="Proteomes" id="UP000240259"/>
    </source>
</evidence>
<feature type="region of interest" description="Disordered" evidence="1">
    <location>
        <begin position="1"/>
        <end position="37"/>
    </location>
</feature>
<evidence type="ECO:0000313" key="2">
    <source>
        <dbReference type="EMBL" id="PTE06213.1"/>
    </source>
</evidence>
<gene>
    <name evidence="2" type="ORF">C9427_33060</name>
</gene>
<name>A0A2T4IKU3_9HYPH</name>
<keyword evidence="3" id="KW-1185">Reference proteome</keyword>
<proteinExistence type="predicted"/>
<comment type="caution">
    <text evidence="2">The sequence shown here is derived from an EMBL/GenBank/DDBJ whole genome shotgun (WGS) entry which is preliminary data.</text>
</comment>
<dbReference type="AlphaFoldDB" id="A0A2T4IKU3"/>
<accession>A0A2T4IKU3</accession>
<evidence type="ECO:0000256" key="1">
    <source>
        <dbReference type="SAM" id="MobiDB-lite"/>
    </source>
</evidence>
<dbReference type="EMBL" id="PZJX01000084">
    <property type="protein sequence ID" value="PTE06213.1"/>
    <property type="molecule type" value="Genomic_DNA"/>
</dbReference>
<reference evidence="2 3" key="1">
    <citation type="submission" date="2018-03" db="EMBL/GenBank/DDBJ databases">
        <title>Genome sequence of the symbiotic type strain Mesorhizobium helmanticense CSLC115NT isolated from Lotus corniculatus nodules.</title>
        <authorList>
            <person name="Sannazzaro A.I."/>
            <person name="Torres Tejerizo G.A."/>
            <person name="Dip D."/>
            <person name="Caballero M."/>
            <person name="Pistorio M."/>
            <person name="Estrella M.J."/>
        </authorList>
    </citation>
    <scope>NUCLEOTIDE SEQUENCE [LARGE SCALE GENOMIC DNA]</scope>
    <source>
        <strain evidence="2 3">CSLC115N</strain>
    </source>
</reference>
<sequence length="78" mass="8907">MDDTAIDETEKEKQMSNPHQITFYARGPRRNRPVPNRLPPLSTLAQEILMAGCDSKAHHTRLILKAQDKVLHLATRYA</sequence>
<protein>
    <submittedName>
        <fullName evidence="2">Uncharacterized protein</fullName>
    </submittedName>
</protein>
<organism evidence="2 3">
    <name type="scientific">Mesorhizobium helmanticense</name>
    <dbReference type="NCBI Taxonomy" id="1776423"/>
    <lineage>
        <taxon>Bacteria</taxon>
        <taxon>Pseudomonadati</taxon>
        <taxon>Pseudomonadota</taxon>
        <taxon>Alphaproteobacteria</taxon>
        <taxon>Hyphomicrobiales</taxon>
        <taxon>Phyllobacteriaceae</taxon>
        <taxon>Mesorhizobium</taxon>
    </lineage>
</organism>